<dbReference type="OrthoDB" id="446983at2759"/>
<dbReference type="EMBL" id="CAJNJA010038009">
    <property type="protein sequence ID" value="CAE7742603.1"/>
    <property type="molecule type" value="Genomic_DNA"/>
</dbReference>
<evidence type="ECO:0008006" key="5">
    <source>
        <dbReference type="Google" id="ProtNLM"/>
    </source>
</evidence>
<dbReference type="InterPro" id="IPR011990">
    <property type="entry name" value="TPR-like_helical_dom_sf"/>
</dbReference>
<protein>
    <recommendedName>
        <fullName evidence="5">Pentatricopeptide repeat-containing protein, chloroplastic</fullName>
    </recommendedName>
</protein>
<organism evidence="3 4">
    <name type="scientific">Symbiodinium necroappetens</name>
    <dbReference type="NCBI Taxonomy" id="1628268"/>
    <lineage>
        <taxon>Eukaryota</taxon>
        <taxon>Sar</taxon>
        <taxon>Alveolata</taxon>
        <taxon>Dinophyceae</taxon>
        <taxon>Suessiales</taxon>
        <taxon>Symbiodiniaceae</taxon>
        <taxon>Symbiodinium</taxon>
    </lineage>
</organism>
<dbReference type="Pfam" id="PF01535">
    <property type="entry name" value="PPR"/>
    <property type="match status" value="1"/>
</dbReference>
<name>A0A812XUV2_9DINO</name>
<dbReference type="Proteomes" id="UP000601435">
    <property type="component" value="Unassembled WGS sequence"/>
</dbReference>
<sequence length="775" mass="82637">MKTKTRRVLFKTPTTANIQTSVCTKPKAKAKATAGVPNLEPDEVAENRRNDIFDRGDTRPRALSSWECARTIFCWVESLAGMAASAFRKDVKSDFSRLRADHADSRKSVVVLNEGKMSEMRGPSGPLGHLECSWRGGPPPPVGAAYTAGISSLGRRSCWDEALGMLLRMPVNALQTTSITRNAAADACARSHRWQHGVDLLRGYADAGLQHDVFAWTATISAFGRHRKWKEAVLLLVEAASWNLRPTAVTIAAAAAALDRGSQAEALRLGAGSCWAIALQLLHTPCRWQPSVEGANAGISASSRMGFWRTASTVLLVLKQRTHRPSEVSSNAAAHANTGTGNWIQVVTLMSSLSESLLQPNVVSLVTLLTGMARAASWRRALAAAETLATRGLPANEEAHNTLLLAVSRGSNWALAFSHWTAFCTDVVGTSATMSGFATSGFWEAALKLLCAANERRLEVDDFVLSSANCALSSTARWEWALRLLLAGSSAGFRDMKLDLEATACGASAMALQRSSSWEEAIGLLSKLQHCSQGLTLATYTTIADACSSREKWKQALQMLKVLSSSQAQADVVSLGPALEASGVGVRWQLALQLLQQACLTNIVISKIARTMAVTAIGQASNRWKWALLLLQAPLGPGVQADTVARNAVVSSLSSGKCWVGATQLLDEVAQGAEAGLLPIGSLPGFAAAIAACTEQERWNQALGLLDGLTSGGLLPDVVSCGLLLMECEQQGLRAREAELLSRLADDLQVFDESAFATADRKACLACPSSVSAFQ</sequence>
<gene>
    <name evidence="3" type="ORF">SNEC2469_LOCUS21486</name>
</gene>
<dbReference type="Gene3D" id="1.25.40.10">
    <property type="entry name" value="Tetratricopeptide repeat domain"/>
    <property type="match status" value="3"/>
</dbReference>
<dbReference type="AlphaFoldDB" id="A0A812XUV2"/>
<evidence type="ECO:0000313" key="3">
    <source>
        <dbReference type="EMBL" id="CAE7742603.1"/>
    </source>
</evidence>
<dbReference type="InterPro" id="IPR002885">
    <property type="entry name" value="PPR_rpt"/>
</dbReference>
<evidence type="ECO:0000313" key="4">
    <source>
        <dbReference type="Proteomes" id="UP000601435"/>
    </source>
</evidence>
<comment type="caution">
    <text evidence="3">The sequence shown here is derived from an EMBL/GenBank/DDBJ whole genome shotgun (WGS) entry which is preliminary data.</text>
</comment>
<evidence type="ECO:0000256" key="1">
    <source>
        <dbReference type="ARBA" id="ARBA00022737"/>
    </source>
</evidence>
<keyword evidence="4" id="KW-1185">Reference proteome</keyword>
<evidence type="ECO:0000256" key="2">
    <source>
        <dbReference type="PROSITE-ProRule" id="PRU00708"/>
    </source>
</evidence>
<dbReference type="PROSITE" id="PS51375">
    <property type="entry name" value="PPR"/>
    <property type="match status" value="1"/>
</dbReference>
<dbReference type="PANTHER" id="PTHR47447">
    <property type="entry name" value="OS03G0856100 PROTEIN"/>
    <property type="match status" value="1"/>
</dbReference>
<accession>A0A812XUV2</accession>
<proteinExistence type="predicted"/>
<keyword evidence="1" id="KW-0677">Repeat</keyword>
<reference evidence="3" key="1">
    <citation type="submission" date="2021-02" db="EMBL/GenBank/DDBJ databases">
        <authorList>
            <person name="Dougan E. K."/>
            <person name="Rhodes N."/>
            <person name="Thang M."/>
            <person name="Chan C."/>
        </authorList>
    </citation>
    <scope>NUCLEOTIDE SEQUENCE</scope>
</reference>
<feature type="repeat" description="PPR" evidence="2">
    <location>
        <begin position="212"/>
        <end position="246"/>
    </location>
</feature>
<dbReference type="PANTHER" id="PTHR47447:SF17">
    <property type="entry name" value="OS12G0638900 PROTEIN"/>
    <property type="match status" value="1"/>
</dbReference>